<dbReference type="EMBL" id="JACXVP010000001">
    <property type="protein sequence ID" value="KAG5630209.1"/>
    <property type="molecule type" value="Genomic_DNA"/>
</dbReference>
<keyword evidence="3" id="KW-1185">Reference proteome</keyword>
<evidence type="ECO:0000256" key="1">
    <source>
        <dbReference type="SAM" id="MobiDB-lite"/>
    </source>
</evidence>
<protein>
    <submittedName>
        <fullName evidence="2">Uncharacterized protein</fullName>
    </submittedName>
</protein>
<sequence>MSSNAQVPLLYGNSCLNPPRGGIRNQRCQPSLQLRVSRTSKYLPSRPSVDNNFSSRMVRKPSPFNLLRCLGGGTTGFEPPSFIMIPCVLFRGGMSMFVLTISAKYWEKIDSVSLRIALTGLVERIGTKILASRQRERTFGKSPTSFGEQGCPAESYSAKRVQGCRQRAIKNTFDESPNGHRRTAKWFGELDLAHQMTYYAYFQPNFSNSTPQPPKTKSKHAQLKFKQDP</sequence>
<comment type="caution">
    <text evidence="2">The sequence shown here is derived from an EMBL/GenBank/DDBJ whole genome shotgun (WGS) entry which is preliminary data.</text>
</comment>
<accession>A0A9J6B0J3</accession>
<dbReference type="AlphaFoldDB" id="A0A9J6B0J3"/>
<proteinExistence type="predicted"/>
<organism evidence="2 3">
    <name type="scientific">Solanum commersonii</name>
    <name type="common">Commerson's wild potato</name>
    <name type="synonym">Commerson's nightshade</name>
    <dbReference type="NCBI Taxonomy" id="4109"/>
    <lineage>
        <taxon>Eukaryota</taxon>
        <taxon>Viridiplantae</taxon>
        <taxon>Streptophyta</taxon>
        <taxon>Embryophyta</taxon>
        <taxon>Tracheophyta</taxon>
        <taxon>Spermatophyta</taxon>
        <taxon>Magnoliopsida</taxon>
        <taxon>eudicotyledons</taxon>
        <taxon>Gunneridae</taxon>
        <taxon>Pentapetalae</taxon>
        <taxon>asterids</taxon>
        <taxon>lamiids</taxon>
        <taxon>Solanales</taxon>
        <taxon>Solanaceae</taxon>
        <taxon>Solanoideae</taxon>
        <taxon>Solaneae</taxon>
        <taxon>Solanum</taxon>
    </lineage>
</organism>
<dbReference type="Proteomes" id="UP000824120">
    <property type="component" value="Chromosome 1"/>
</dbReference>
<evidence type="ECO:0000313" key="3">
    <source>
        <dbReference type="Proteomes" id="UP000824120"/>
    </source>
</evidence>
<gene>
    <name evidence="2" type="ORF">H5410_001926</name>
</gene>
<feature type="region of interest" description="Disordered" evidence="1">
    <location>
        <begin position="207"/>
        <end position="229"/>
    </location>
</feature>
<reference evidence="2 3" key="1">
    <citation type="submission" date="2020-09" db="EMBL/GenBank/DDBJ databases">
        <title>De no assembly of potato wild relative species, Solanum commersonii.</title>
        <authorList>
            <person name="Cho K."/>
        </authorList>
    </citation>
    <scope>NUCLEOTIDE SEQUENCE [LARGE SCALE GENOMIC DNA]</scope>
    <source>
        <strain evidence="2">LZ3.2</strain>
        <tissue evidence="2">Leaf</tissue>
    </source>
</reference>
<evidence type="ECO:0000313" key="2">
    <source>
        <dbReference type="EMBL" id="KAG5630209.1"/>
    </source>
</evidence>
<name>A0A9J6B0J3_SOLCO</name>